<keyword evidence="2" id="KW-1185">Reference proteome</keyword>
<name>A0A9N9P8P1_9GLOM</name>
<evidence type="ECO:0000313" key="2">
    <source>
        <dbReference type="Proteomes" id="UP000789396"/>
    </source>
</evidence>
<dbReference type="AlphaFoldDB" id="A0A9N9P8P1"/>
<gene>
    <name evidence="1" type="ORF">RFULGI_LOCUS19209</name>
</gene>
<dbReference type="Proteomes" id="UP000789396">
    <property type="component" value="Unassembled WGS sequence"/>
</dbReference>
<dbReference type="EMBL" id="CAJVPZ010091555">
    <property type="protein sequence ID" value="CAG8815630.1"/>
    <property type="molecule type" value="Genomic_DNA"/>
</dbReference>
<protein>
    <submittedName>
        <fullName evidence="1">19809_t:CDS:1</fullName>
    </submittedName>
</protein>
<reference evidence="1" key="1">
    <citation type="submission" date="2021-06" db="EMBL/GenBank/DDBJ databases">
        <authorList>
            <person name="Kallberg Y."/>
            <person name="Tangrot J."/>
            <person name="Rosling A."/>
        </authorList>
    </citation>
    <scope>NUCLEOTIDE SEQUENCE</scope>
    <source>
        <strain evidence="1">IN212</strain>
    </source>
</reference>
<dbReference type="OrthoDB" id="2421224at2759"/>
<evidence type="ECO:0000313" key="1">
    <source>
        <dbReference type="EMBL" id="CAG8815630.1"/>
    </source>
</evidence>
<feature type="non-terminal residue" evidence="1">
    <location>
        <position position="1"/>
    </location>
</feature>
<sequence length="43" mass="5083">HIDYVPGTRRYYRLKGLVRPSDQQMETLSVEQLVKLGHLEEVK</sequence>
<comment type="caution">
    <text evidence="1">The sequence shown here is derived from an EMBL/GenBank/DDBJ whole genome shotgun (WGS) entry which is preliminary data.</text>
</comment>
<organism evidence="1 2">
    <name type="scientific">Racocetra fulgida</name>
    <dbReference type="NCBI Taxonomy" id="60492"/>
    <lineage>
        <taxon>Eukaryota</taxon>
        <taxon>Fungi</taxon>
        <taxon>Fungi incertae sedis</taxon>
        <taxon>Mucoromycota</taxon>
        <taxon>Glomeromycotina</taxon>
        <taxon>Glomeromycetes</taxon>
        <taxon>Diversisporales</taxon>
        <taxon>Gigasporaceae</taxon>
        <taxon>Racocetra</taxon>
    </lineage>
</organism>
<proteinExistence type="predicted"/>
<accession>A0A9N9P8P1</accession>
<feature type="non-terminal residue" evidence="1">
    <location>
        <position position="43"/>
    </location>
</feature>